<dbReference type="Pfam" id="PF26633">
    <property type="entry name" value="DUF8206"/>
    <property type="match status" value="1"/>
</dbReference>
<evidence type="ECO:0000256" key="1">
    <source>
        <dbReference type="SAM" id="MobiDB-lite"/>
    </source>
</evidence>
<dbReference type="PANTHER" id="PTHR32046">
    <property type="entry name" value="G DOMAIN-CONTAINING PROTEIN"/>
    <property type="match status" value="1"/>
</dbReference>
<evidence type="ECO:0000259" key="4">
    <source>
        <dbReference type="Pfam" id="PF26633"/>
    </source>
</evidence>
<reference evidence="5" key="1">
    <citation type="submission" date="2021-03" db="EMBL/GenBank/DDBJ databases">
        <title>Comparative genomics and phylogenomic investigation of the class Geoglossomycetes provide insights into ecological specialization and systematics.</title>
        <authorList>
            <person name="Melie T."/>
            <person name="Pirro S."/>
            <person name="Miller A.N."/>
            <person name="Quandt A."/>
        </authorList>
    </citation>
    <scope>NUCLEOTIDE SEQUENCE</scope>
    <source>
        <strain evidence="5">CAQ_001_2017</strain>
    </source>
</reference>
<gene>
    <name evidence="5" type="ORF">GP486_000785</name>
</gene>
<protein>
    <recommendedName>
        <fullName evidence="7">G domain-containing protein</fullName>
    </recommendedName>
</protein>
<dbReference type="PANTHER" id="PTHR32046:SF11">
    <property type="entry name" value="IMMUNE-ASSOCIATED NUCLEOTIDE-BINDING PROTEIN 10-LIKE"/>
    <property type="match status" value="1"/>
</dbReference>
<organism evidence="5 6">
    <name type="scientific">Trichoglossum hirsutum</name>
    <dbReference type="NCBI Taxonomy" id="265104"/>
    <lineage>
        <taxon>Eukaryota</taxon>
        <taxon>Fungi</taxon>
        <taxon>Dikarya</taxon>
        <taxon>Ascomycota</taxon>
        <taxon>Pezizomycotina</taxon>
        <taxon>Geoglossomycetes</taxon>
        <taxon>Geoglossales</taxon>
        <taxon>Geoglossaceae</taxon>
        <taxon>Trichoglossum</taxon>
    </lineage>
</organism>
<keyword evidence="6" id="KW-1185">Reference proteome</keyword>
<dbReference type="Pfam" id="PF24676">
    <property type="entry name" value="DUF7656"/>
    <property type="match status" value="1"/>
</dbReference>
<dbReference type="Pfam" id="PF24674">
    <property type="entry name" value="MACPF_SNTX"/>
    <property type="match status" value="1"/>
</dbReference>
<dbReference type="EMBL" id="JAGHQM010000058">
    <property type="protein sequence ID" value="KAH0565816.1"/>
    <property type="molecule type" value="Genomic_DNA"/>
</dbReference>
<feature type="compositionally biased region" description="Polar residues" evidence="1">
    <location>
        <begin position="1196"/>
        <end position="1207"/>
    </location>
</feature>
<sequence>MMPNILKRPALGQVAALGSLYDARSDSFIPFSLLKEAPPATSVETTQKHSTDIKFSRTDTYKEKFDRLDVESELSASFLAGLVKVEGSGRYLTDKRDTNLVMQSSMHYSVTTVEEDLNLASGEIKKCMAFDTLESDVATHVVSGISWGAQCVITAKSQVAIFQDRNQIAGELDAQFGHLKIIGLGRSGAVGLSKEALERKAEHSFEVTVYGDVLANDGLVPADFESAQKFIGNVHKYIEAANDGKGKPITYTLMPLSLLKMFRILEIKGDITLRRLSTECLEKFVQLFDDLRDTQQNLHDYSVRIRSHPSAIPPEHLVAVTDYLSLARTAEASLKSDYARALKDVRASKDDADAEQLWRLLKKYRDGNFSTKNLQSVVTYVEKMEFVELITREGAQYVGYQGSSVDTILVGNPHDDAYILYFNDQLRHESSAWNDNFTLLLELLRDTTRKKLVLAVDCDAVGMALEKPYLCQTRNNRVIVEDVVEQRKILASECIMQYDENVIDRALTSKPLQRRAVKIPCPRPYCDGSLRCTWICATCQCIVEFGYIDDRLYCNCGACRYDHWGFKCKDPRHGAAWAKYDDAKLLDLLKALESFEELNILILGETGVGKSTWINAFINYLTYDSLDDAMQSDILRYVVPCSFTTQIKDKSDGRGKLVQKKIKIGSSISERDGSDGLSATQQTSIYPVDIGSTRVRLIDTPGIGDTAGIDQDNKNMTDILRVLRSYNKLHGILILLKPNAPRLTVMFRFCIKQLLTHLHRNAATNIVFGFTNTRGSNYMPGDTFKPLESLLEEYKEVEMGLYRHNVYCFDSESFRYLAARKQGVDMGLLEDNVRSWKYSVEECQRLVKHFQGLKPHEVRSTINLNETRNIILRLTEPMALIQQKIQASIDVNQDNVKELEKFQFTRSQLKQKLFIQKESLESYEVDQPRTACTHHDCVEVRGDFEGRNELTVIYKTMCHRPCYLRGIDRGQKGHSDIQHCAAIGGDGSCKRCKHNWMDHMHIYYEYRPVTFKYQDKDVDKDLIANASNIKLKEEAIRMKRTAIAEFKIELNQIQEAGIQFGFFLKRHAIGVYNDATLDYLEHLIHQERLKVQNGGTKKALETLEKHKREHLEKVKTLQEAIARKDDGQVLDDQGVLQLIRTLYGLPNFGEDLKKIVAANEKAAEATYREKSFNFSAGAHWNGQKTTKKKQLKNQQDYNYSNHPNQPSAHYADPYHQDFRSDSIPGSFPGTFPSPFPSENPVTAPSAYQIPFLSRQPTSPDQHWTGAEPYSNSDPTPTKRKPWWMPW</sequence>
<feature type="domain" description="DUF8206" evidence="4">
    <location>
        <begin position="925"/>
        <end position="1005"/>
    </location>
</feature>
<feature type="domain" description="DUF7656" evidence="3">
    <location>
        <begin position="390"/>
        <end position="488"/>
    </location>
</feature>
<name>A0A9P8RTB4_9PEZI</name>
<dbReference type="InterPro" id="IPR056072">
    <property type="entry name" value="SNTX_MACPF/CDC-like_dom"/>
</dbReference>
<evidence type="ECO:0008006" key="7">
    <source>
        <dbReference type="Google" id="ProtNLM"/>
    </source>
</evidence>
<feature type="compositionally biased region" description="Basic residues" evidence="1">
    <location>
        <begin position="1277"/>
        <end position="1286"/>
    </location>
</feature>
<evidence type="ECO:0000259" key="2">
    <source>
        <dbReference type="Pfam" id="PF24674"/>
    </source>
</evidence>
<evidence type="ECO:0000259" key="3">
    <source>
        <dbReference type="Pfam" id="PF24676"/>
    </source>
</evidence>
<feature type="region of interest" description="Disordered" evidence="1">
    <location>
        <begin position="1178"/>
        <end position="1286"/>
    </location>
</feature>
<accession>A0A9P8RTB4</accession>
<feature type="domain" description="SNTX MACPF/CDC-like" evidence="2">
    <location>
        <begin position="7"/>
        <end position="260"/>
    </location>
</feature>
<dbReference type="Proteomes" id="UP000750711">
    <property type="component" value="Unassembled WGS sequence"/>
</dbReference>
<dbReference type="SUPFAM" id="SSF52540">
    <property type="entry name" value="P-loop containing nucleoside triphosphate hydrolases"/>
    <property type="match status" value="1"/>
</dbReference>
<comment type="caution">
    <text evidence="5">The sequence shown here is derived from an EMBL/GenBank/DDBJ whole genome shotgun (WGS) entry which is preliminary data.</text>
</comment>
<dbReference type="InterPro" id="IPR056073">
    <property type="entry name" value="DUF7656"/>
</dbReference>
<dbReference type="InterPro" id="IPR058519">
    <property type="entry name" value="DUF8206"/>
</dbReference>
<evidence type="ECO:0000313" key="5">
    <source>
        <dbReference type="EMBL" id="KAH0565816.1"/>
    </source>
</evidence>
<dbReference type="InterPro" id="IPR027417">
    <property type="entry name" value="P-loop_NTPase"/>
</dbReference>
<evidence type="ECO:0000313" key="6">
    <source>
        <dbReference type="Proteomes" id="UP000750711"/>
    </source>
</evidence>
<dbReference type="Gene3D" id="3.40.50.300">
    <property type="entry name" value="P-loop containing nucleotide triphosphate hydrolases"/>
    <property type="match status" value="1"/>
</dbReference>
<proteinExistence type="predicted"/>